<name>A0ABT3GII8_9BACT</name>
<organism evidence="1 2">
    <name type="scientific">Luteolibacter arcticus</name>
    <dbReference type="NCBI Taxonomy" id="1581411"/>
    <lineage>
        <taxon>Bacteria</taxon>
        <taxon>Pseudomonadati</taxon>
        <taxon>Verrucomicrobiota</taxon>
        <taxon>Verrucomicrobiia</taxon>
        <taxon>Verrucomicrobiales</taxon>
        <taxon>Verrucomicrobiaceae</taxon>
        <taxon>Luteolibacter</taxon>
    </lineage>
</organism>
<comment type="caution">
    <text evidence="1">The sequence shown here is derived from an EMBL/GenBank/DDBJ whole genome shotgun (WGS) entry which is preliminary data.</text>
</comment>
<evidence type="ECO:0000313" key="2">
    <source>
        <dbReference type="Proteomes" id="UP001320876"/>
    </source>
</evidence>
<dbReference type="RefSeq" id="WP_264487453.1">
    <property type="nucleotide sequence ID" value="NZ_JAPDDT010000004.1"/>
</dbReference>
<dbReference type="Proteomes" id="UP001320876">
    <property type="component" value="Unassembled WGS sequence"/>
</dbReference>
<dbReference type="EMBL" id="JAPDDT010000004">
    <property type="protein sequence ID" value="MCW1923348.1"/>
    <property type="molecule type" value="Genomic_DNA"/>
</dbReference>
<keyword evidence="2" id="KW-1185">Reference proteome</keyword>
<dbReference type="NCBIfam" id="TIGR03790">
    <property type="entry name" value="TIGR03790 family protein"/>
    <property type="match status" value="1"/>
</dbReference>
<protein>
    <submittedName>
        <fullName evidence="1">TIGR03790 family protein</fullName>
    </submittedName>
</protein>
<accession>A0ABT3GII8</accession>
<evidence type="ECO:0000313" key="1">
    <source>
        <dbReference type="EMBL" id="MCW1923348.1"/>
    </source>
</evidence>
<reference evidence="1 2" key="1">
    <citation type="submission" date="2022-10" db="EMBL/GenBank/DDBJ databases">
        <title>Luteolibacter arcticus strain CCTCC AB 2014275, whole genome shotgun sequencing project.</title>
        <authorList>
            <person name="Zhao G."/>
            <person name="Shen L."/>
        </authorList>
    </citation>
    <scope>NUCLEOTIDE SEQUENCE [LARGE SCALE GENOMIC DNA]</scope>
    <source>
        <strain evidence="1 2">CCTCC AB 2014275</strain>
    </source>
</reference>
<gene>
    <name evidence="1" type="ORF">OKA05_12355</name>
</gene>
<sequence length="506" mass="56111">MHALPTPPDPASVAVLYNSASADSKALAEFYAKARNIPADHLVGLELPDAEEISRKDFDDKLRSRLIREYDRREWWTRGLGPQGNLTPTVSKIRILVCMRGVPSRIIGTGPALPPPPGKQPFADTTQAAVDSELALLGIEGLQVEGFLTNPYFKQEKTAAEARLPMTLVGRIDGPTKEICAQMIKDAVEVEQTGLWGMSVIDLSQKYPESQEGDPAMEKIAKAHRDAGIPVMVDRFPDTLPVNYPLGETALYFGWYDWNVNGPFTNPNFKFKKGAVAVHLHSFSATQLRDATKNWAAPLLAKGAAATLGNVYEPYLALTHNFDIFNARLMAGYTLVEAAYMSVPVLSWQNVVLGDPLYRPFLHLDGSGEKTETDRDYRAIRLAAMRWKEDPKQMEAMLREAADRLKSGVLLEYIGLSLAARKEDEAAAAEFRKAKLYYTIKPDRLRMDMHLAAMERERGKKDEAIKLLRGARTLNADIPESLAAASWLTILDPPPPPPAQPQPPKK</sequence>
<proteinExistence type="predicted"/>
<dbReference type="InterPro" id="IPR022265">
    <property type="entry name" value="CHP03790"/>
</dbReference>